<dbReference type="EMBL" id="LJUO01000016">
    <property type="protein sequence ID" value="KPK73087.1"/>
    <property type="molecule type" value="Genomic_DNA"/>
</dbReference>
<protein>
    <recommendedName>
        <fullName evidence="3">DUF503 domain-containing protein</fullName>
    </recommendedName>
</protein>
<reference evidence="1 2" key="1">
    <citation type="journal article" date="2015" name="Microbiome">
        <title>Genomic resolution of linkages in carbon, nitrogen, and sulfur cycling among widespread estuary sediment bacteria.</title>
        <authorList>
            <person name="Baker B.J."/>
            <person name="Lazar C.S."/>
            <person name="Teske A.P."/>
            <person name="Dick G.J."/>
        </authorList>
    </citation>
    <scope>NUCLEOTIDE SEQUENCE [LARGE SCALE GENOMIC DNA]</scope>
    <source>
        <strain evidence="1">SM23_60</strain>
    </source>
</reference>
<dbReference type="InterPro" id="IPR007546">
    <property type="entry name" value="DUF503"/>
</dbReference>
<dbReference type="InterPro" id="IPR036746">
    <property type="entry name" value="TT1725-like_sf"/>
</dbReference>
<gene>
    <name evidence="1" type="ORF">AMJ87_02815</name>
</gene>
<accession>A0A0S8GJD6</accession>
<dbReference type="PANTHER" id="PTHR36441">
    <property type="entry name" value="HYPOTHETICAL CYTOSOLIC PROTEIN"/>
    <property type="match status" value="1"/>
</dbReference>
<sequence>MFVGQCEIDLHIENCQSLKEKRRIVKSVKEKLRNRYNVAVCEYGDLSLWQRLQLGILTCSNEKAVVQSTLENILTFLERTHAVCVLDSRISIE</sequence>
<evidence type="ECO:0008006" key="3">
    <source>
        <dbReference type="Google" id="ProtNLM"/>
    </source>
</evidence>
<proteinExistence type="predicted"/>
<name>A0A0S8GJD6_UNCW3</name>
<dbReference type="Pfam" id="PF04456">
    <property type="entry name" value="DUF503"/>
    <property type="match status" value="1"/>
</dbReference>
<evidence type="ECO:0000313" key="2">
    <source>
        <dbReference type="Proteomes" id="UP000051096"/>
    </source>
</evidence>
<dbReference type="Gene3D" id="3.30.70.1120">
    <property type="entry name" value="TT1725-like"/>
    <property type="match status" value="1"/>
</dbReference>
<comment type="caution">
    <text evidence="1">The sequence shown here is derived from an EMBL/GenBank/DDBJ whole genome shotgun (WGS) entry which is preliminary data.</text>
</comment>
<organism evidence="1 2">
    <name type="scientific">candidate division WOR_3 bacterium SM23_60</name>
    <dbReference type="NCBI Taxonomy" id="1703780"/>
    <lineage>
        <taxon>Bacteria</taxon>
        <taxon>Bacteria division WOR-3</taxon>
    </lineage>
</organism>
<dbReference type="AlphaFoldDB" id="A0A0S8GJD6"/>
<dbReference type="PANTHER" id="PTHR36441:SF1">
    <property type="entry name" value="DUF503 DOMAIN-CONTAINING PROTEIN"/>
    <property type="match status" value="1"/>
</dbReference>
<dbReference type="SUPFAM" id="SSF103007">
    <property type="entry name" value="Hypothetical protein TT1725"/>
    <property type="match status" value="1"/>
</dbReference>
<dbReference type="Proteomes" id="UP000051096">
    <property type="component" value="Unassembled WGS sequence"/>
</dbReference>
<evidence type="ECO:0000313" key="1">
    <source>
        <dbReference type="EMBL" id="KPK73087.1"/>
    </source>
</evidence>